<dbReference type="eggNOG" id="COG1741">
    <property type="taxonomic scope" value="Bacteria"/>
</dbReference>
<feature type="binding site" evidence="2">
    <location>
        <position position="108"/>
    </location>
    <ligand>
        <name>Fe cation</name>
        <dbReference type="ChEBI" id="CHEBI:24875"/>
    </ligand>
</feature>
<feature type="domain" description="Pirin N-terminal" evidence="4">
    <location>
        <begin position="30"/>
        <end position="128"/>
    </location>
</feature>
<dbReference type="Pfam" id="PF02678">
    <property type="entry name" value="Pirin"/>
    <property type="match status" value="1"/>
</dbReference>
<dbReference type="HOGENOM" id="CLU_045717_1_1_6"/>
<feature type="binding site" evidence="2">
    <location>
        <position position="62"/>
    </location>
    <ligand>
        <name>Fe cation</name>
        <dbReference type="ChEBI" id="CHEBI:24875"/>
    </ligand>
</feature>
<gene>
    <name evidence="6" type="ordered locus">PP_4177</name>
</gene>
<dbReference type="AlphaFoldDB" id="Q88FC1"/>
<dbReference type="InterPro" id="IPR014710">
    <property type="entry name" value="RmlC-like_jellyroll"/>
</dbReference>
<dbReference type="OrthoDB" id="9780903at2"/>
<dbReference type="Gene3D" id="2.60.120.10">
    <property type="entry name" value="Jelly Rolls"/>
    <property type="match status" value="2"/>
</dbReference>
<dbReference type="InterPro" id="IPR012093">
    <property type="entry name" value="Pirin"/>
</dbReference>
<comment type="cofactor">
    <cofactor evidence="2">
        <name>Fe cation</name>
        <dbReference type="ChEBI" id="CHEBI:24875"/>
    </cofactor>
    <text evidence="2">Binds 1 Fe cation per subunit.</text>
</comment>
<feature type="binding site" evidence="2">
    <location>
        <position position="106"/>
    </location>
    <ligand>
        <name>Fe cation</name>
        <dbReference type="ChEBI" id="CHEBI:24875"/>
    </ligand>
</feature>
<protein>
    <recommendedName>
        <fullName evidence="8">Pirin family protein</fullName>
    </recommendedName>
</protein>
<dbReference type="InterPro" id="IPR003829">
    <property type="entry name" value="Pirin_N_dom"/>
</dbReference>
<feature type="domain" description="Pirin C-terminal" evidence="5">
    <location>
        <begin position="181"/>
        <end position="277"/>
    </location>
</feature>
<evidence type="ECO:0000313" key="7">
    <source>
        <dbReference type="Proteomes" id="UP000000556"/>
    </source>
</evidence>
<evidence type="ECO:0000313" key="6">
    <source>
        <dbReference type="EMBL" id="AAN69758.1"/>
    </source>
</evidence>
<evidence type="ECO:0000256" key="1">
    <source>
        <dbReference type="ARBA" id="ARBA00008416"/>
    </source>
</evidence>
<dbReference type="Pfam" id="PF05726">
    <property type="entry name" value="Pirin_C"/>
    <property type="match status" value="1"/>
</dbReference>
<dbReference type="PhylomeDB" id="Q88FC1"/>
<dbReference type="GO" id="GO:0046872">
    <property type="term" value="F:metal ion binding"/>
    <property type="evidence" value="ECO:0007669"/>
    <property type="project" value="UniProtKB-KW"/>
</dbReference>
<accession>Q88FC1</accession>
<keyword evidence="2" id="KW-0408">Iron</keyword>
<dbReference type="STRING" id="160488.PP_4177"/>
<dbReference type="BioCyc" id="PPUT160488:G1G01-4443-MONOMER"/>
<dbReference type="Proteomes" id="UP000000556">
    <property type="component" value="Chromosome"/>
</dbReference>
<organism evidence="6 7">
    <name type="scientific">Pseudomonas putida (strain ATCC 47054 / DSM 6125 / CFBP 8728 / NCIMB 11950 / KT2440)</name>
    <dbReference type="NCBI Taxonomy" id="160488"/>
    <lineage>
        <taxon>Bacteria</taxon>
        <taxon>Pseudomonadati</taxon>
        <taxon>Pseudomonadota</taxon>
        <taxon>Gammaproteobacteria</taxon>
        <taxon>Pseudomonadales</taxon>
        <taxon>Pseudomonadaceae</taxon>
        <taxon>Pseudomonas</taxon>
    </lineage>
</organism>
<keyword evidence="2" id="KW-0479">Metal-binding</keyword>
<reference evidence="6 7" key="2">
    <citation type="journal article" date="2016" name="Environ. Microbiol.">
        <title>The revisited genome of Pseudomonas putida KT2440 enlightens its value as a robust metabolic chassis.</title>
        <authorList>
            <person name="Belda E."/>
            <person name="van Heck R.G."/>
            <person name="Lopez-Sanchez M.J."/>
            <person name="Cruveiller S."/>
            <person name="Barbe V."/>
            <person name="Fraser C."/>
            <person name="Klenk H.P."/>
            <person name="Petersen J."/>
            <person name="Morgat A."/>
            <person name="Nikel P.I."/>
            <person name="Vallenet D."/>
            <person name="Rouy Z."/>
            <person name="Sekowska A."/>
            <person name="Martins Dos Santos V.A."/>
            <person name="de Lorenzo V."/>
            <person name="Danchin A."/>
            <person name="Medigue C."/>
        </authorList>
    </citation>
    <scope>NUCLEOTIDE SEQUENCE [LARGE SCALE GENOMIC DNA]</scope>
    <source>
        <strain evidence="7">ATCC 47054 / DSM 6125 / CFBP 8728 / NCIMB 11950 / KT2440</strain>
    </source>
</reference>
<dbReference type="PaxDb" id="160488-PP_4177"/>
<reference evidence="6 7" key="1">
    <citation type="journal article" date="2002" name="Environ. Microbiol.">
        <title>Complete genome sequence and comparative analysis of the metabolically versatile Pseudomonas putida KT2440.</title>
        <authorList>
            <person name="Nelson K.E."/>
            <person name="Weinel C."/>
            <person name="Paulsen I.T."/>
            <person name="Dodson R.J."/>
            <person name="Hilbert H."/>
            <person name="Martins dos Santos V.A."/>
            <person name="Fouts D.E."/>
            <person name="Gill S.R."/>
            <person name="Pop M."/>
            <person name="Holmes M."/>
            <person name="Brinkac L."/>
            <person name="Beanan M."/>
            <person name="DeBoy R.T."/>
            <person name="Daugherty S."/>
            <person name="Kolonay J."/>
            <person name="Madupu R."/>
            <person name="Nelson W."/>
            <person name="White O."/>
            <person name="Peterson J."/>
            <person name="Khouri H."/>
            <person name="Hance I."/>
            <person name="Chris Lee P."/>
            <person name="Holtzapple E."/>
            <person name="Scanlan D."/>
            <person name="Tran K."/>
            <person name="Moazzez A."/>
            <person name="Utterback T."/>
            <person name="Rizzo M."/>
            <person name="Lee K."/>
            <person name="Kosack D."/>
            <person name="Moestl D."/>
            <person name="Wedler H."/>
            <person name="Lauber J."/>
            <person name="Stjepandic D."/>
            <person name="Hoheisel J."/>
            <person name="Straetz M."/>
            <person name="Heim S."/>
            <person name="Kiewitz C."/>
            <person name="Eisen J.A."/>
            <person name="Timmis K.N."/>
            <person name="Dusterhoft A."/>
            <person name="Tummler B."/>
            <person name="Fraser C.M."/>
        </authorList>
    </citation>
    <scope>NUCLEOTIDE SEQUENCE [LARGE SCALE GENOMIC DNA]</scope>
    <source>
        <strain evidence="7">ATCC 47054 / DSM 6125 / CFBP 8728 / NCIMB 11950 / KT2440</strain>
    </source>
</reference>
<evidence type="ECO:0000259" key="4">
    <source>
        <dbReference type="Pfam" id="PF02678"/>
    </source>
</evidence>
<dbReference type="CDD" id="cd02247">
    <property type="entry name" value="cupin_pirin_C"/>
    <property type="match status" value="1"/>
</dbReference>
<dbReference type="InterPro" id="IPR008778">
    <property type="entry name" value="Pirin_C_dom"/>
</dbReference>
<dbReference type="PANTHER" id="PTHR13903:SF8">
    <property type="entry name" value="PIRIN"/>
    <property type="match status" value="1"/>
</dbReference>
<dbReference type="PATRIC" id="fig|160488.4.peg.4439"/>
<sequence length="293" mass="31859">MPGAFPMSSPLVIHPRAETVEGQPILRPLPSAQCRSVGPFVFFDHMLETDYAPGHGMDIRQHPHIGLSTLTYLFEGAILHKDSLGSAQRVLPGDVSWMTAGSGIAHVERTPEDALAHGSRLHGLQVWLASPREFEQGPASYSHHPAASLPVSDSLGVRICMIAGSGFCLASPVPVLSPTLYAHVRMQPATTLLVPTEHVQRALYVLDGELMMNDEDVEPCSLVVLPEGEEVTLYAEGECQLVLIGGAPLDGPRRMNWNFVASDPELIERARARWAAGDWPVVPGEHSRIELPR</sequence>
<dbReference type="KEGG" id="ppu:PP_4177"/>
<proteinExistence type="inferred from homology"/>
<dbReference type="InterPro" id="IPR011051">
    <property type="entry name" value="RmlC_Cupin_sf"/>
</dbReference>
<dbReference type="SUPFAM" id="SSF51182">
    <property type="entry name" value="RmlC-like cupins"/>
    <property type="match status" value="1"/>
</dbReference>
<evidence type="ECO:0008006" key="8">
    <source>
        <dbReference type="Google" id="ProtNLM"/>
    </source>
</evidence>
<evidence type="ECO:0000259" key="5">
    <source>
        <dbReference type="Pfam" id="PF05726"/>
    </source>
</evidence>
<name>Q88FC1_PSEPK</name>
<evidence type="ECO:0000256" key="2">
    <source>
        <dbReference type="PIRSR" id="PIRSR006232-1"/>
    </source>
</evidence>
<feature type="binding site" evidence="2">
    <location>
        <position position="64"/>
    </location>
    <ligand>
        <name>Fe cation</name>
        <dbReference type="ChEBI" id="CHEBI:24875"/>
    </ligand>
</feature>
<dbReference type="CDD" id="cd02909">
    <property type="entry name" value="cupin_pirin_N"/>
    <property type="match status" value="1"/>
</dbReference>
<evidence type="ECO:0000256" key="3">
    <source>
        <dbReference type="RuleBase" id="RU003457"/>
    </source>
</evidence>
<comment type="similarity">
    <text evidence="1 3">Belongs to the pirin family.</text>
</comment>
<dbReference type="PANTHER" id="PTHR13903">
    <property type="entry name" value="PIRIN-RELATED"/>
    <property type="match status" value="1"/>
</dbReference>
<dbReference type="EMBL" id="AE015451">
    <property type="protein sequence ID" value="AAN69758.1"/>
    <property type="molecule type" value="Genomic_DNA"/>
</dbReference>
<keyword evidence="7" id="KW-1185">Reference proteome</keyword>
<dbReference type="PIRSF" id="PIRSF006232">
    <property type="entry name" value="Pirin"/>
    <property type="match status" value="1"/>
</dbReference>